<dbReference type="RefSeq" id="WP_047133888.1">
    <property type="nucleotide sequence ID" value="NZ_CZVL01000060.1"/>
</dbReference>
<dbReference type="EMBL" id="FAOP01000002">
    <property type="protein sequence ID" value="CUU01694.1"/>
    <property type="molecule type" value="Genomic_DNA"/>
</dbReference>
<evidence type="ECO:0008006" key="3">
    <source>
        <dbReference type="Google" id="ProtNLM"/>
    </source>
</evidence>
<accession>A0A0P1MI12</accession>
<accession>A0A0P1LRW2</accession>
<dbReference type="OrthoDB" id="9809775at2"/>
<accession>A0A0P1NW17</accession>
<dbReference type="AlphaFoldDB" id="A0A0P1LH37"/>
<accession>A0A0S4MRP7</accession>
<gene>
    <name evidence="1" type="ORF">JGI4_00336</name>
</gene>
<proteinExistence type="predicted"/>
<accession>A0A0N7MQE2</accession>
<accession>A0A0N7MVC3</accession>
<dbReference type="Proteomes" id="UP000182011">
    <property type="component" value="Unassembled WGS sequence"/>
</dbReference>
<name>A0A0P1LH37_9BACT</name>
<sequence>MARITLAVGKGFSGEIYRYEVDDEVMIKEIVKKFVDEIYHGERNVDDFVLFNLTRGFEYSNDETLASKGTASGDVVLLIDLKKD</sequence>
<protein>
    <recommendedName>
        <fullName evidence="3">Ubiquitin-like domain-containing protein</fullName>
    </recommendedName>
</protein>
<evidence type="ECO:0000313" key="2">
    <source>
        <dbReference type="Proteomes" id="UP000182011"/>
    </source>
</evidence>
<organism evidence="1 2">
    <name type="scientific">Candidatus Kryptonium thompsonii</name>
    <dbReference type="NCBI Taxonomy" id="1633631"/>
    <lineage>
        <taxon>Bacteria</taxon>
        <taxon>Pseudomonadati</taxon>
        <taxon>Candidatus Kryptoniota</taxon>
        <taxon>Candidatus Kryptonium</taxon>
    </lineage>
</organism>
<accession>A0A0P1P3K5</accession>
<reference evidence="1 2" key="1">
    <citation type="submission" date="2015-11" db="EMBL/GenBank/DDBJ databases">
        <authorList>
            <person name="Zhang Y."/>
            <person name="Guo Z."/>
        </authorList>
    </citation>
    <scope>NUCLEOTIDE SEQUENCE [LARGE SCALE GENOMIC DNA]</scope>
    <source>
        <strain evidence="1">JGI-4</strain>
    </source>
</reference>
<accession>A0A0P1MNT7</accession>
<dbReference type="STRING" id="1633631.GCA_001442925_00338"/>
<accession>A0A0P1LKC1</accession>
<accession>A0A0P1LH37</accession>
<evidence type="ECO:0000313" key="1">
    <source>
        <dbReference type="EMBL" id="CUU01694.1"/>
    </source>
</evidence>
<accession>A0A0P1LP43</accession>